<dbReference type="GO" id="GO:0032259">
    <property type="term" value="P:methylation"/>
    <property type="evidence" value="ECO:0007669"/>
    <property type="project" value="UniProtKB-KW"/>
</dbReference>
<name>A0ABX2D9L0_9SPHI</name>
<evidence type="ECO:0000256" key="5">
    <source>
        <dbReference type="ARBA" id="ARBA00047942"/>
    </source>
</evidence>
<dbReference type="PANTHER" id="PTHR30481">
    <property type="entry name" value="DNA ADENINE METHYLASE"/>
    <property type="match status" value="1"/>
</dbReference>
<dbReference type="EMBL" id="JABMKV010000001">
    <property type="protein sequence ID" value="NQX30719.1"/>
    <property type="molecule type" value="Genomic_DNA"/>
</dbReference>
<dbReference type="InterPro" id="IPR012327">
    <property type="entry name" value="MeTrfase_D12"/>
</dbReference>
<dbReference type="EC" id="2.1.1.72" evidence="1"/>
<comment type="caution">
    <text evidence="6">The sequence shown here is derived from an EMBL/GenBank/DDBJ whole genome shotgun (WGS) entry which is preliminary data.</text>
</comment>
<gene>
    <name evidence="6" type="ORF">HQN85_03220</name>
</gene>
<reference evidence="6 7" key="1">
    <citation type="submission" date="2020-05" db="EMBL/GenBank/DDBJ databases">
        <title>Description of Pedobacter foliorum sp. nov.</title>
        <authorList>
            <person name="Qi S."/>
            <person name="Carlier A."/>
            <person name="Cnockaert M."/>
            <person name="Vandamme P."/>
        </authorList>
    </citation>
    <scope>NUCLEOTIDE SEQUENCE [LARGE SCALE GENOMIC DNA]</scope>
    <source>
        <strain evidence="6 7">LMG 31300</strain>
    </source>
</reference>
<comment type="catalytic activity">
    <reaction evidence="5">
        <text>a 2'-deoxyadenosine in DNA + S-adenosyl-L-methionine = an N(6)-methyl-2'-deoxyadenosine in DNA + S-adenosyl-L-homocysteine + H(+)</text>
        <dbReference type="Rhea" id="RHEA:15197"/>
        <dbReference type="Rhea" id="RHEA-COMP:12418"/>
        <dbReference type="Rhea" id="RHEA-COMP:12419"/>
        <dbReference type="ChEBI" id="CHEBI:15378"/>
        <dbReference type="ChEBI" id="CHEBI:57856"/>
        <dbReference type="ChEBI" id="CHEBI:59789"/>
        <dbReference type="ChEBI" id="CHEBI:90615"/>
        <dbReference type="ChEBI" id="CHEBI:90616"/>
        <dbReference type="EC" id="2.1.1.72"/>
    </reaction>
</comment>
<keyword evidence="7" id="KW-1185">Reference proteome</keyword>
<dbReference type="InterPro" id="IPR002052">
    <property type="entry name" value="DNA_methylase_N6_adenine_CS"/>
</dbReference>
<evidence type="ECO:0000256" key="3">
    <source>
        <dbReference type="ARBA" id="ARBA00022679"/>
    </source>
</evidence>
<dbReference type="Pfam" id="PF02086">
    <property type="entry name" value="MethyltransfD12"/>
    <property type="match status" value="2"/>
</dbReference>
<dbReference type="PRINTS" id="PR00505">
    <property type="entry name" value="D12N6MTFRASE"/>
</dbReference>
<dbReference type="InterPro" id="IPR029063">
    <property type="entry name" value="SAM-dependent_MTases_sf"/>
</dbReference>
<dbReference type="PROSITE" id="PS00092">
    <property type="entry name" value="N6_MTASE"/>
    <property type="match status" value="1"/>
</dbReference>
<dbReference type="SUPFAM" id="SSF53335">
    <property type="entry name" value="S-adenosyl-L-methionine-dependent methyltransferases"/>
    <property type="match status" value="1"/>
</dbReference>
<dbReference type="Proteomes" id="UP000762110">
    <property type="component" value="Unassembled WGS sequence"/>
</dbReference>
<protein>
    <recommendedName>
        <fullName evidence="1">site-specific DNA-methyltransferase (adenine-specific)</fullName>
        <ecNumber evidence="1">2.1.1.72</ecNumber>
    </recommendedName>
</protein>
<organism evidence="6 7">
    <name type="scientific">Pedobacter boryungensis</name>
    <dbReference type="NCBI Taxonomy" id="869962"/>
    <lineage>
        <taxon>Bacteria</taxon>
        <taxon>Pseudomonadati</taxon>
        <taxon>Bacteroidota</taxon>
        <taxon>Sphingobacteriia</taxon>
        <taxon>Sphingobacteriales</taxon>
        <taxon>Sphingobacteriaceae</taxon>
        <taxon>Pedobacter</taxon>
    </lineage>
</organism>
<keyword evidence="3" id="KW-0808">Transferase</keyword>
<proteinExistence type="predicted"/>
<dbReference type="GO" id="GO:0008168">
    <property type="term" value="F:methyltransferase activity"/>
    <property type="evidence" value="ECO:0007669"/>
    <property type="project" value="UniProtKB-KW"/>
</dbReference>
<evidence type="ECO:0000256" key="4">
    <source>
        <dbReference type="ARBA" id="ARBA00022691"/>
    </source>
</evidence>
<sequence length="375" mass="44064">MNNKLRPIIKWTGGKYIEFALFADYIPEFDRYIEPFFGGGGVFFALQPKVESFINDKSADLINFYKQIGHKEFKTELFNYVRAWDELGDLTNKMWERCCVLFAFYIEGTAPAAQLEGFLAERLTDALKKDFVLNNQDFVVDSDLFKKTILASIADKARRIKRICEKEGRNFNDEELQSHFETGVRSGAYLFFRALLNKQYNQTLKLKPAKAAANWYFIREFCYGSMFRFNSKGEFNIPYGGIAYNRKNFRQKAENIFNSDVTALFKNTSIFNLDFEAFLNQLELKSTDFIFLDPPYDSEFSEYDQSAFTQNDQQRLATFLILSPAKWMVVIKETEFIRRIYTHPKVKILTFDKSYTYNVRGRNNREVKHLIITNY</sequence>
<dbReference type="Gene3D" id="3.40.50.150">
    <property type="entry name" value="Vaccinia Virus protein VP39"/>
    <property type="match status" value="2"/>
</dbReference>
<dbReference type="PANTHER" id="PTHR30481:SF3">
    <property type="entry name" value="DNA ADENINE METHYLASE"/>
    <property type="match status" value="1"/>
</dbReference>
<evidence type="ECO:0000313" key="7">
    <source>
        <dbReference type="Proteomes" id="UP000762110"/>
    </source>
</evidence>
<keyword evidence="2 6" id="KW-0489">Methyltransferase</keyword>
<keyword evidence="4" id="KW-0949">S-adenosyl-L-methionine</keyword>
<evidence type="ECO:0000256" key="1">
    <source>
        <dbReference type="ARBA" id="ARBA00011900"/>
    </source>
</evidence>
<evidence type="ECO:0000313" key="6">
    <source>
        <dbReference type="EMBL" id="NQX30719.1"/>
    </source>
</evidence>
<dbReference type="RefSeq" id="WP_173268904.1">
    <property type="nucleotide sequence ID" value="NZ_JABMKV010000001.1"/>
</dbReference>
<accession>A0ABX2D9L0</accession>
<evidence type="ECO:0000256" key="2">
    <source>
        <dbReference type="ARBA" id="ARBA00022603"/>
    </source>
</evidence>